<proteinExistence type="predicted"/>
<sequence length="347" mass="40029">MSEIKRVFPGGNTFEGFFSYHKYIIDEGRTFILKGGPGSGKSSLMKNIANKMLKYGLSIEYHHCSSDKSSVDGIVVKELKVAIIDGTAPHIIDPKFPGLEDEIVDLGKYIDRKKLFNKKEEILEAKENNRKAYRKTYSYFRAAKEILGEIVDENSEKVDFMAFNKLIYNLKEEIYGTKRIDIIGRERHLFNRCFTPSGLADYTDTLLGDKKVYYIKSEYGVGKSTLLNMISKEGILRGYDVEIYHEPLIPEKINTIIIPELKLALSAANFAKDNNYKEIDLNEFLREDIKKEEDYNIFNSLIDRGLYNLSQAKKNHDILENAYHPTIDFNGIEKEKERIEKEIMKLV</sequence>
<dbReference type="GO" id="GO:0005524">
    <property type="term" value="F:ATP binding"/>
    <property type="evidence" value="ECO:0007669"/>
    <property type="project" value="UniProtKB-KW"/>
</dbReference>
<evidence type="ECO:0000313" key="2">
    <source>
        <dbReference type="Proteomes" id="UP001142078"/>
    </source>
</evidence>
<dbReference type="OrthoDB" id="9781752at2"/>
<dbReference type="Gene3D" id="3.40.50.300">
    <property type="entry name" value="P-loop containing nucleotide triphosphate hydrolases"/>
    <property type="match status" value="1"/>
</dbReference>
<dbReference type="AlphaFoldDB" id="A0A9X2MJ51"/>
<dbReference type="EMBL" id="JANJZL010000010">
    <property type="protein sequence ID" value="MCR2044975.1"/>
    <property type="molecule type" value="Genomic_DNA"/>
</dbReference>
<protein>
    <submittedName>
        <fullName evidence="1">ATP-binding protein</fullName>
    </submittedName>
</protein>
<dbReference type="Proteomes" id="UP001142078">
    <property type="component" value="Unassembled WGS sequence"/>
</dbReference>
<dbReference type="RefSeq" id="WP_042681015.1">
    <property type="nucleotide sequence ID" value="NZ_CABKTM010000026.1"/>
</dbReference>
<keyword evidence="1" id="KW-0067">ATP-binding</keyword>
<dbReference type="SUPFAM" id="SSF52540">
    <property type="entry name" value="P-loop containing nucleoside triphosphate hydrolases"/>
    <property type="match status" value="2"/>
</dbReference>
<accession>A0A9X2MJ51</accession>
<evidence type="ECO:0000313" key="1">
    <source>
        <dbReference type="EMBL" id="MCR2044975.1"/>
    </source>
</evidence>
<organism evidence="1 2">
    <name type="scientific">Anaerosalibacter massiliensis</name>
    <dbReference type="NCBI Taxonomy" id="1347392"/>
    <lineage>
        <taxon>Bacteria</taxon>
        <taxon>Bacillati</taxon>
        <taxon>Bacillota</taxon>
        <taxon>Tissierellia</taxon>
        <taxon>Tissierellales</taxon>
        <taxon>Sporanaerobacteraceae</taxon>
        <taxon>Anaerosalibacter</taxon>
    </lineage>
</organism>
<reference evidence="1" key="1">
    <citation type="submission" date="2022-07" db="EMBL/GenBank/DDBJ databases">
        <title>Enhanced cultured diversity of the mouse gut microbiota enables custom-made synthetic communities.</title>
        <authorList>
            <person name="Afrizal A."/>
        </authorList>
    </citation>
    <scope>NUCLEOTIDE SEQUENCE</scope>
    <source>
        <strain evidence="1">DSM 29482</strain>
    </source>
</reference>
<gene>
    <name evidence="1" type="ORF">NSA23_12755</name>
</gene>
<comment type="caution">
    <text evidence="1">The sequence shown here is derived from an EMBL/GenBank/DDBJ whole genome shotgun (WGS) entry which is preliminary data.</text>
</comment>
<dbReference type="InterPro" id="IPR027417">
    <property type="entry name" value="P-loop_NTPase"/>
</dbReference>
<name>A0A9X2MJ51_9FIRM</name>
<keyword evidence="2" id="KW-1185">Reference proteome</keyword>
<keyword evidence="1" id="KW-0547">Nucleotide-binding</keyword>